<dbReference type="KEGG" id="rsx:RhiXN_11519"/>
<sequence length="71" mass="8007">MSDTTVKDEIISSLNNRSLTHSSPPEDYVSHIKIWEENLPTNGQAPAEEGALKPRYILLTSELYPQGKEEH</sequence>
<reference evidence="2" key="1">
    <citation type="submission" date="2020-05" db="EMBL/GenBank/DDBJ databases">
        <title>Evolutionary and genomic comparisons of hybrid uninucleate and nonhybrid Rhizoctonia fungi.</title>
        <authorList>
            <person name="Li C."/>
            <person name="Chen X."/>
        </authorList>
    </citation>
    <scope>NUCLEOTIDE SEQUENCE</scope>
    <source>
        <strain evidence="2">AG-1 IA</strain>
    </source>
</reference>
<protein>
    <submittedName>
        <fullName evidence="2">Exocyst complex component Sec3</fullName>
    </submittedName>
</protein>
<accession>A0A8H8P5D1</accession>
<dbReference type="Gene3D" id="2.30.29.90">
    <property type="match status" value="1"/>
</dbReference>
<evidence type="ECO:0000313" key="2">
    <source>
        <dbReference type="EMBL" id="QRW24607.1"/>
    </source>
</evidence>
<dbReference type="Proteomes" id="UP000650533">
    <property type="component" value="Chromosome 12"/>
</dbReference>
<dbReference type="AlphaFoldDB" id="A0A8H8P5D1"/>
<evidence type="ECO:0000313" key="3">
    <source>
        <dbReference type="Proteomes" id="UP000650533"/>
    </source>
</evidence>
<dbReference type="GeneID" id="67033797"/>
<proteinExistence type="predicted"/>
<dbReference type="EMBL" id="CP059669">
    <property type="protein sequence ID" value="QRW24607.1"/>
    <property type="molecule type" value="Genomic_DNA"/>
</dbReference>
<feature type="compositionally biased region" description="Polar residues" evidence="1">
    <location>
        <begin position="12"/>
        <end position="23"/>
    </location>
</feature>
<dbReference type="RefSeq" id="XP_043184844.1">
    <property type="nucleotide sequence ID" value="XM_043331334.1"/>
</dbReference>
<feature type="region of interest" description="Disordered" evidence="1">
    <location>
        <begin position="1"/>
        <end position="26"/>
    </location>
</feature>
<feature type="compositionally biased region" description="Basic and acidic residues" evidence="1">
    <location>
        <begin position="1"/>
        <end position="10"/>
    </location>
</feature>
<gene>
    <name evidence="2" type="ORF">RhiXN_11519</name>
</gene>
<evidence type="ECO:0000256" key="1">
    <source>
        <dbReference type="SAM" id="MobiDB-lite"/>
    </source>
</evidence>
<organism evidence="2 3">
    <name type="scientific">Rhizoctonia solani</name>
    <dbReference type="NCBI Taxonomy" id="456999"/>
    <lineage>
        <taxon>Eukaryota</taxon>
        <taxon>Fungi</taxon>
        <taxon>Dikarya</taxon>
        <taxon>Basidiomycota</taxon>
        <taxon>Agaricomycotina</taxon>
        <taxon>Agaricomycetes</taxon>
        <taxon>Cantharellales</taxon>
        <taxon>Ceratobasidiaceae</taxon>
        <taxon>Rhizoctonia</taxon>
    </lineage>
</organism>
<name>A0A8H8P5D1_9AGAM</name>